<name>A0A969PQL6_9BACI</name>
<evidence type="ECO:0000313" key="4">
    <source>
        <dbReference type="Proteomes" id="UP000752012"/>
    </source>
</evidence>
<organism evidence="3 4">
    <name type="scientific">Alkalicoccus luteus</name>
    <dbReference type="NCBI Taxonomy" id="1237094"/>
    <lineage>
        <taxon>Bacteria</taxon>
        <taxon>Bacillati</taxon>
        <taxon>Bacillota</taxon>
        <taxon>Bacilli</taxon>
        <taxon>Bacillales</taxon>
        <taxon>Bacillaceae</taxon>
        <taxon>Alkalicoccus</taxon>
    </lineage>
</organism>
<dbReference type="Proteomes" id="UP000752012">
    <property type="component" value="Unassembled WGS sequence"/>
</dbReference>
<dbReference type="RefSeq" id="WP_168005570.1">
    <property type="nucleotide sequence ID" value="NZ_JAATHJ010000006.1"/>
</dbReference>
<gene>
    <name evidence="3" type="ORF">HCN83_06305</name>
</gene>
<sequence>MEEITWTSMVSFFLIDFLPWLIALSGLHIWAYSKSPKYYFFVLKKLSARKDTKWIVTTTMFIDKEDDFFEIFESNIGNIGKIQRNFNLANKKQYEFGNFSCIILYDIENTNNDIVEVNINFNQMNVTLKNARERLKELRILFNELEKSLQIKRKIYNVDIEFTSMKNPFYGLMIQRVGEEHLTFFQCQFPISQFLKKQDVDSSDDESQITVFREKISVNNNNIDKIESAVSDALLLR</sequence>
<dbReference type="EMBL" id="JAATHJ010000006">
    <property type="protein sequence ID" value="NJP37199.1"/>
    <property type="molecule type" value="Genomic_DNA"/>
</dbReference>
<accession>A0A969PQL6</accession>
<reference evidence="3 4" key="1">
    <citation type="submission" date="2020-03" db="EMBL/GenBank/DDBJ databases">
        <title>Assessment of the enzymatic potential of alkaline-tolerant lipase obtained from Bacillus luteus H11 (technogenic soil) for the bioremediation of saline soils contaminated with petroleum substances.</title>
        <authorList>
            <person name="Kalwasinska A."/>
        </authorList>
    </citation>
    <scope>NUCLEOTIDE SEQUENCE [LARGE SCALE GENOMIC DNA]</scope>
    <source>
        <strain evidence="3 4">H11</strain>
    </source>
</reference>
<keyword evidence="4" id="KW-1185">Reference proteome</keyword>
<keyword evidence="2" id="KW-0812">Transmembrane</keyword>
<evidence type="ECO:0000313" key="3">
    <source>
        <dbReference type="EMBL" id="NJP37199.1"/>
    </source>
</evidence>
<dbReference type="AlphaFoldDB" id="A0A969PQL6"/>
<evidence type="ECO:0000256" key="2">
    <source>
        <dbReference type="SAM" id="Phobius"/>
    </source>
</evidence>
<comment type="caution">
    <text evidence="3">The sequence shown here is derived from an EMBL/GenBank/DDBJ whole genome shotgun (WGS) entry which is preliminary data.</text>
</comment>
<keyword evidence="2" id="KW-0472">Membrane</keyword>
<protein>
    <submittedName>
        <fullName evidence="3">Uncharacterized protein</fullName>
    </submittedName>
</protein>
<feature type="coiled-coil region" evidence="1">
    <location>
        <begin position="121"/>
        <end position="148"/>
    </location>
</feature>
<evidence type="ECO:0000256" key="1">
    <source>
        <dbReference type="SAM" id="Coils"/>
    </source>
</evidence>
<proteinExistence type="predicted"/>
<feature type="transmembrane region" description="Helical" evidence="2">
    <location>
        <begin position="12"/>
        <end position="32"/>
    </location>
</feature>
<keyword evidence="2" id="KW-1133">Transmembrane helix</keyword>
<keyword evidence="1" id="KW-0175">Coiled coil</keyword>